<dbReference type="EMBL" id="JBHSAY010000001">
    <property type="protein sequence ID" value="MFC4128999.1"/>
    <property type="molecule type" value="Genomic_DNA"/>
</dbReference>
<protein>
    <recommendedName>
        <fullName evidence="4">Tyr recombinase domain-containing protein</fullName>
    </recommendedName>
</protein>
<evidence type="ECO:0000256" key="1">
    <source>
        <dbReference type="ARBA" id="ARBA00023172"/>
    </source>
</evidence>
<organism evidence="2 3">
    <name type="scientific">Hamadaea flava</name>
    <dbReference type="NCBI Taxonomy" id="1742688"/>
    <lineage>
        <taxon>Bacteria</taxon>
        <taxon>Bacillati</taxon>
        <taxon>Actinomycetota</taxon>
        <taxon>Actinomycetes</taxon>
        <taxon>Micromonosporales</taxon>
        <taxon>Micromonosporaceae</taxon>
        <taxon>Hamadaea</taxon>
    </lineage>
</organism>
<name>A0ABV8LFE2_9ACTN</name>
<reference evidence="3" key="1">
    <citation type="journal article" date="2019" name="Int. J. Syst. Evol. Microbiol.">
        <title>The Global Catalogue of Microorganisms (GCM) 10K type strain sequencing project: providing services to taxonomists for standard genome sequencing and annotation.</title>
        <authorList>
            <consortium name="The Broad Institute Genomics Platform"/>
            <consortium name="The Broad Institute Genome Sequencing Center for Infectious Disease"/>
            <person name="Wu L."/>
            <person name="Ma J."/>
        </authorList>
    </citation>
    <scope>NUCLEOTIDE SEQUENCE [LARGE SCALE GENOMIC DNA]</scope>
    <source>
        <strain evidence="3">CGMCC 4.7289</strain>
    </source>
</reference>
<proteinExistence type="predicted"/>
<dbReference type="InterPro" id="IPR013762">
    <property type="entry name" value="Integrase-like_cat_sf"/>
</dbReference>
<accession>A0ABV8LFE2</accession>
<evidence type="ECO:0000313" key="3">
    <source>
        <dbReference type="Proteomes" id="UP001595816"/>
    </source>
</evidence>
<gene>
    <name evidence="2" type="ORF">ACFOZ4_00020</name>
</gene>
<comment type="caution">
    <text evidence="2">The sequence shown here is derived from an EMBL/GenBank/DDBJ whole genome shotgun (WGS) entry which is preliminary data.</text>
</comment>
<sequence>MAKPRRLPNPRRAPTCDETDQINEAARASGDDVVLDVLLLCLHTETASRRGSALGLRAADLDVRNRQVHLTEKAGTQRWQPITLGFARHLLAFAGARGSSVAVG</sequence>
<dbReference type="Gene3D" id="1.10.443.10">
    <property type="entry name" value="Intergrase catalytic core"/>
    <property type="match status" value="1"/>
</dbReference>
<keyword evidence="3" id="KW-1185">Reference proteome</keyword>
<dbReference type="SUPFAM" id="SSF56349">
    <property type="entry name" value="DNA breaking-rejoining enzymes"/>
    <property type="match status" value="1"/>
</dbReference>
<evidence type="ECO:0008006" key="4">
    <source>
        <dbReference type="Google" id="ProtNLM"/>
    </source>
</evidence>
<keyword evidence="1" id="KW-0233">DNA recombination</keyword>
<dbReference type="Proteomes" id="UP001595816">
    <property type="component" value="Unassembled WGS sequence"/>
</dbReference>
<dbReference type="RefSeq" id="WP_253753990.1">
    <property type="nucleotide sequence ID" value="NZ_JAMZDZ010000001.1"/>
</dbReference>
<dbReference type="InterPro" id="IPR011010">
    <property type="entry name" value="DNA_brk_join_enz"/>
</dbReference>
<evidence type="ECO:0000313" key="2">
    <source>
        <dbReference type="EMBL" id="MFC4128999.1"/>
    </source>
</evidence>